<dbReference type="RefSeq" id="XP_031079889.1">
    <property type="nucleotide sequence ID" value="XM_031229676.1"/>
</dbReference>
<organism evidence="3 4">
    <name type="scientific">Fusarium proliferatum (strain ET1)</name>
    <name type="common">Orchid endophyte fungus</name>
    <dbReference type="NCBI Taxonomy" id="1227346"/>
    <lineage>
        <taxon>Eukaryota</taxon>
        <taxon>Fungi</taxon>
        <taxon>Dikarya</taxon>
        <taxon>Ascomycota</taxon>
        <taxon>Pezizomycotina</taxon>
        <taxon>Sordariomycetes</taxon>
        <taxon>Hypocreomycetidae</taxon>
        <taxon>Hypocreales</taxon>
        <taxon>Nectriaceae</taxon>
        <taxon>Fusarium</taxon>
        <taxon>Fusarium fujikuroi species complex</taxon>
    </lineage>
</organism>
<accession>A0A1L7VHR0</accession>
<evidence type="ECO:0000259" key="2">
    <source>
        <dbReference type="PROSITE" id="PS00028"/>
    </source>
</evidence>
<evidence type="ECO:0000313" key="4">
    <source>
        <dbReference type="Proteomes" id="UP000183971"/>
    </source>
</evidence>
<evidence type="ECO:0000256" key="1">
    <source>
        <dbReference type="SAM" id="MobiDB-lite"/>
    </source>
</evidence>
<proteinExistence type="predicted"/>
<gene>
    <name evidence="3" type="ORF">FPRO_04192</name>
</gene>
<name>A0A1L7VHR0_FUSPR</name>
<dbReference type="VEuPathDB" id="FungiDB:FPRO_04192"/>
<dbReference type="Proteomes" id="UP000183971">
    <property type="component" value="Unassembled WGS sequence"/>
</dbReference>
<dbReference type="InterPro" id="IPR058925">
    <property type="entry name" value="zf-C2H2_AcuF"/>
</dbReference>
<feature type="region of interest" description="Disordered" evidence="1">
    <location>
        <begin position="463"/>
        <end position="486"/>
    </location>
</feature>
<keyword evidence="4" id="KW-1185">Reference proteome</keyword>
<feature type="domain" description="C2H2-type" evidence="2">
    <location>
        <begin position="340"/>
        <end position="362"/>
    </location>
</feature>
<evidence type="ECO:0000313" key="3">
    <source>
        <dbReference type="EMBL" id="CZR39296.1"/>
    </source>
</evidence>
<comment type="caution">
    <text evidence="3">The sequence shown here is derived from an EMBL/GenBank/DDBJ whole genome shotgun (WGS) entry which is preliminary data.</text>
</comment>
<feature type="region of interest" description="Disordered" evidence="1">
    <location>
        <begin position="97"/>
        <end position="117"/>
    </location>
</feature>
<dbReference type="PANTHER" id="PTHR35391">
    <property type="entry name" value="C2H2-TYPE DOMAIN-CONTAINING PROTEIN-RELATED"/>
    <property type="match status" value="1"/>
</dbReference>
<feature type="region of interest" description="Disordered" evidence="1">
    <location>
        <begin position="501"/>
        <end position="523"/>
    </location>
</feature>
<sequence>MSKSIDLLVQDCIIGFEDLYVQLENPDNHYIYKPEELVKFNDGRSRFARWSRNAGAGSLERKLQNNGRVKEQAIRLLSHIQRLLEDAHAITVGCREPWDQISDEDEENPQSKDEREPLISFPETEIEQVLAHIADAIDNLSYLGSALRETIADDRTKNETSHYEPFDIQHVRSKYPVVDEVIAERLGKAISARRQLFRGQQSAAAELGSHPEEGRLAGEPTLKGLTNQFTLVALTDQGSEHQEDFDEASSETSYIASDDLKARQIPPLPQRAREGELFRCHLCHKMVRGLSATAWKKHVYSDLRPYLCLEQDCSMPQHRYARRKDWISHVLQEHWKIYTCCLGCNLRFASRNECREHLAQNHANATNPSEIEELVWLSTMNKTEIPDKTACPLCKKRLRSTEIYQSHIGKHQKQLALFAIPRGLITAHETPLQHNTNAGIHGLDPAFREAGTSQNVDVISLDKDQKERTAQAASELDEKSGTSMRTTDYFSIGKEADLGGRTQSELGSFAGSSSNPGRQRGVPRQWQCCNCDCGWMSLALEPSCPSCQIPRCNSCMYA</sequence>
<dbReference type="PANTHER" id="PTHR35391:SF7">
    <property type="entry name" value="C2H2-TYPE DOMAIN-CONTAINING PROTEIN"/>
    <property type="match status" value="1"/>
</dbReference>
<dbReference type="Pfam" id="PF26082">
    <property type="entry name" value="zf-C2H2_AcuF"/>
    <property type="match status" value="1"/>
</dbReference>
<protein>
    <recommendedName>
        <fullName evidence="2">C2H2-type domain-containing protein</fullName>
    </recommendedName>
</protein>
<dbReference type="SMART" id="SM00355">
    <property type="entry name" value="ZnF_C2H2"/>
    <property type="match status" value="3"/>
</dbReference>
<dbReference type="InterPro" id="IPR013087">
    <property type="entry name" value="Znf_C2H2_type"/>
</dbReference>
<feature type="compositionally biased region" description="Polar residues" evidence="1">
    <location>
        <begin position="501"/>
        <end position="517"/>
    </location>
</feature>
<reference evidence="4" key="1">
    <citation type="journal article" date="2016" name="Genome Biol. Evol.">
        <title>Comparative 'omics' of the Fusarium fujikuroi species complex highlights differences in genetic potential and metabolite synthesis.</title>
        <authorList>
            <person name="Niehaus E.-M."/>
            <person name="Muensterkoetter M."/>
            <person name="Proctor R.H."/>
            <person name="Brown D.W."/>
            <person name="Sharon A."/>
            <person name="Idan Y."/>
            <person name="Oren-Young L."/>
            <person name="Sieber C.M."/>
            <person name="Novak O."/>
            <person name="Pencik A."/>
            <person name="Tarkowska D."/>
            <person name="Hromadova K."/>
            <person name="Freeman S."/>
            <person name="Maymon M."/>
            <person name="Elazar M."/>
            <person name="Youssef S.A."/>
            <person name="El-Shabrawy E.S.M."/>
            <person name="Shalaby A.B.A."/>
            <person name="Houterman P."/>
            <person name="Brock N.L."/>
            <person name="Burkhardt I."/>
            <person name="Tsavkelova E.A."/>
            <person name="Dickschat J.S."/>
            <person name="Galuszka P."/>
            <person name="Gueldener U."/>
            <person name="Tudzynski B."/>
        </authorList>
    </citation>
    <scope>NUCLEOTIDE SEQUENCE [LARGE SCALE GENOMIC DNA]</scope>
    <source>
        <strain evidence="4">ET1</strain>
    </source>
</reference>
<dbReference type="PROSITE" id="PS00028">
    <property type="entry name" value="ZINC_FINGER_C2H2_1"/>
    <property type="match status" value="1"/>
</dbReference>
<dbReference type="GeneID" id="42049077"/>
<dbReference type="AlphaFoldDB" id="A0A1L7VHR0"/>
<dbReference type="EMBL" id="FJOF01000004">
    <property type="protein sequence ID" value="CZR39296.1"/>
    <property type="molecule type" value="Genomic_DNA"/>
</dbReference>